<reference evidence="2" key="1">
    <citation type="journal article" date="2021" name="PeerJ">
        <title>Extensive microbial diversity within the chicken gut microbiome revealed by metagenomics and culture.</title>
        <authorList>
            <person name="Gilroy R."/>
            <person name="Ravi A."/>
            <person name="Getino M."/>
            <person name="Pursley I."/>
            <person name="Horton D.L."/>
            <person name="Alikhan N.F."/>
            <person name="Baker D."/>
            <person name="Gharbi K."/>
            <person name="Hall N."/>
            <person name="Watson M."/>
            <person name="Adriaenssens E.M."/>
            <person name="Foster-Nyarko E."/>
            <person name="Jarju S."/>
            <person name="Secka A."/>
            <person name="Antonio M."/>
            <person name="Oren A."/>
            <person name="Chaudhuri R.R."/>
            <person name="La Ragione R."/>
            <person name="Hildebrand F."/>
            <person name="Pallen M.J."/>
        </authorList>
    </citation>
    <scope>NUCLEOTIDE SEQUENCE</scope>
    <source>
        <strain evidence="2">USAMLcec4-12693</strain>
    </source>
</reference>
<dbReference type="RefSeq" id="WP_070089980.1">
    <property type="nucleotide sequence ID" value="NZ_CABMJS010000025.1"/>
</dbReference>
<keyword evidence="1" id="KW-1133">Transmembrane helix</keyword>
<protein>
    <submittedName>
        <fullName evidence="2">Uncharacterized protein</fullName>
    </submittedName>
</protein>
<dbReference type="EMBL" id="DYXE01000079">
    <property type="protein sequence ID" value="HJH50427.1"/>
    <property type="molecule type" value="Genomic_DNA"/>
</dbReference>
<dbReference type="Proteomes" id="UP000813420">
    <property type="component" value="Unassembled WGS sequence"/>
</dbReference>
<name>A0A9D2VZ89_9FIRM</name>
<comment type="caution">
    <text evidence="2">The sequence shown here is derived from an EMBL/GenBank/DDBJ whole genome shotgun (WGS) entry which is preliminary data.</text>
</comment>
<dbReference type="OrthoDB" id="1933061at2"/>
<keyword evidence="1" id="KW-0472">Membrane</keyword>
<keyword evidence="1" id="KW-0812">Transmembrane</keyword>
<evidence type="ECO:0000256" key="1">
    <source>
        <dbReference type="SAM" id="Phobius"/>
    </source>
</evidence>
<organism evidence="2 3">
    <name type="scientific">Merdimonas faecis</name>
    <dbReference type="NCBI Taxonomy" id="1653435"/>
    <lineage>
        <taxon>Bacteria</taxon>
        <taxon>Bacillati</taxon>
        <taxon>Bacillota</taxon>
        <taxon>Clostridia</taxon>
        <taxon>Lachnospirales</taxon>
        <taxon>Lachnospiraceae</taxon>
        <taxon>Merdimonas</taxon>
    </lineage>
</organism>
<evidence type="ECO:0000313" key="2">
    <source>
        <dbReference type="EMBL" id="HJH50427.1"/>
    </source>
</evidence>
<feature type="transmembrane region" description="Helical" evidence="1">
    <location>
        <begin position="20"/>
        <end position="39"/>
    </location>
</feature>
<sequence>MMIAKNDEAMRSRIWKISTMVSSVLIVIIAIFLLTKLFTTNPLEGSWVNEDGSLELKVQSGGELTAVLPEFAEGGQVEVPMSYTIDKGEKTISILDNEEEMQKIADGSDGLYTAEMLENAVSSVTTSFDYSIDQDELTLTEREYGEQIVFTKK</sequence>
<proteinExistence type="predicted"/>
<reference evidence="2" key="2">
    <citation type="submission" date="2021-09" db="EMBL/GenBank/DDBJ databases">
        <authorList>
            <person name="Gilroy R."/>
        </authorList>
    </citation>
    <scope>NUCLEOTIDE SEQUENCE</scope>
    <source>
        <strain evidence="2">USAMLcec4-12693</strain>
    </source>
</reference>
<accession>A0A9D2VZ89</accession>
<evidence type="ECO:0000313" key="3">
    <source>
        <dbReference type="Proteomes" id="UP000813420"/>
    </source>
</evidence>
<gene>
    <name evidence="2" type="ORF">K8V39_09205</name>
</gene>
<dbReference type="AlphaFoldDB" id="A0A9D2VZ89"/>